<feature type="region of interest" description="Disordered" evidence="10">
    <location>
        <begin position="175"/>
        <end position="197"/>
    </location>
</feature>
<keyword evidence="6 9" id="KW-0012">Acyltransferase</keyword>
<evidence type="ECO:0000256" key="2">
    <source>
        <dbReference type="ARBA" id="ARBA00011484"/>
    </source>
</evidence>
<dbReference type="Gene3D" id="2.40.50.100">
    <property type="match status" value="1"/>
</dbReference>
<dbReference type="InterPro" id="IPR036625">
    <property type="entry name" value="E3-bd_dom_sf"/>
</dbReference>
<comment type="similarity">
    <text evidence="1 9">Belongs to the 2-oxoacid dehydrogenase family.</text>
</comment>
<dbReference type="PROSITE" id="PS51826">
    <property type="entry name" value="PSBD"/>
    <property type="match status" value="1"/>
</dbReference>
<keyword evidence="5 9" id="KW-0450">Lipoyl</keyword>
<dbReference type="InterPro" id="IPR023213">
    <property type="entry name" value="CAT-like_dom_sf"/>
</dbReference>
<evidence type="ECO:0000256" key="10">
    <source>
        <dbReference type="SAM" id="MobiDB-lite"/>
    </source>
</evidence>
<dbReference type="Pfam" id="PF00364">
    <property type="entry name" value="Biotin_lipoyl"/>
    <property type="match status" value="1"/>
</dbReference>
<evidence type="ECO:0000256" key="4">
    <source>
        <dbReference type="ARBA" id="ARBA00022737"/>
    </source>
</evidence>
<dbReference type="SUPFAM" id="SSF51230">
    <property type="entry name" value="Single hybrid motif"/>
    <property type="match status" value="1"/>
</dbReference>
<comment type="cofactor">
    <cofactor evidence="9">
        <name>(R)-lipoate</name>
        <dbReference type="ChEBI" id="CHEBI:83088"/>
    </cofactor>
    <text evidence="9">Binds 1 lipoyl cofactor covalently.</text>
</comment>
<protein>
    <recommendedName>
        <fullName evidence="9">Acetyltransferase component of pyruvate dehydrogenase complex</fullName>
        <ecNumber evidence="9">2.3.1.12</ecNumber>
    </recommendedName>
</protein>
<keyword evidence="4" id="KW-0677">Repeat</keyword>
<evidence type="ECO:0000256" key="8">
    <source>
        <dbReference type="ARBA" id="ARBA00048370"/>
    </source>
</evidence>
<keyword evidence="3 9" id="KW-0808">Transferase</keyword>
<dbReference type="EC" id="2.3.1.12" evidence="9"/>
<evidence type="ECO:0000313" key="13">
    <source>
        <dbReference type="EMBL" id="MDN3590127.1"/>
    </source>
</evidence>
<dbReference type="InterPro" id="IPR050743">
    <property type="entry name" value="2-oxoacid_DH_E2_comp"/>
</dbReference>
<evidence type="ECO:0000256" key="1">
    <source>
        <dbReference type="ARBA" id="ARBA00007317"/>
    </source>
</evidence>
<feature type="compositionally biased region" description="Low complexity" evidence="10">
    <location>
        <begin position="113"/>
        <end position="138"/>
    </location>
</feature>
<dbReference type="PANTHER" id="PTHR43178">
    <property type="entry name" value="DIHYDROLIPOAMIDE ACETYLTRANSFERASE COMPONENT OF PYRUVATE DEHYDROGENASE COMPLEX"/>
    <property type="match status" value="1"/>
</dbReference>
<dbReference type="Proteomes" id="UP001224644">
    <property type="component" value="Unassembled WGS sequence"/>
</dbReference>
<evidence type="ECO:0000259" key="12">
    <source>
        <dbReference type="PROSITE" id="PS51826"/>
    </source>
</evidence>
<dbReference type="SUPFAM" id="SSF52777">
    <property type="entry name" value="CoA-dependent acyltransferases"/>
    <property type="match status" value="1"/>
</dbReference>
<dbReference type="EMBL" id="JAUFPX010000002">
    <property type="protein sequence ID" value="MDN3590127.1"/>
    <property type="molecule type" value="Genomic_DNA"/>
</dbReference>
<proteinExistence type="inferred from homology"/>
<evidence type="ECO:0000256" key="9">
    <source>
        <dbReference type="RuleBase" id="RU361137"/>
    </source>
</evidence>
<evidence type="ECO:0000313" key="14">
    <source>
        <dbReference type="Proteomes" id="UP001224644"/>
    </source>
</evidence>
<keyword evidence="14" id="KW-1185">Reference proteome</keyword>
<evidence type="ECO:0000256" key="5">
    <source>
        <dbReference type="ARBA" id="ARBA00022823"/>
    </source>
</evidence>
<dbReference type="PROSITE" id="PS00189">
    <property type="entry name" value="LIPOYL"/>
    <property type="match status" value="1"/>
</dbReference>
<evidence type="ECO:0000256" key="7">
    <source>
        <dbReference type="ARBA" id="ARBA00025211"/>
    </source>
</evidence>
<accession>A0ABT8BDH9</accession>
<comment type="caution">
    <text evidence="13">The sequence shown here is derived from an EMBL/GenBank/DDBJ whole genome shotgun (WGS) entry which is preliminary data.</text>
</comment>
<feature type="domain" description="Lipoyl-binding" evidence="11">
    <location>
        <begin position="20"/>
        <end position="94"/>
    </location>
</feature>
<dbReference type="RefSeq" id="WP_283207148.1">
    <property type="nucleotide sequence ID" value="NZ_BPQD01000001.1"/>
</dbReference>
<dbReference type="Pfam" id="PF02817">
    <property type="entry name" value="E3_binding"/>
    <property type="match status" value="1"/>
</dbReference>
<dbReference type="InterPro" id="IPR011053">
    <property type="entry name" value="Single_hybrid_motif"/>
</dbReference>
<name>A0ABT8BDH9_9HYPH</name>
<comment type="function">
    <text evidence="7">The pyruvate dehydrogenase complex catalyzes the overall conversion of pyruvate to acetyl-CoA and CO(2). It contains multiple copies of three enzymatic components: pyruvate dehydrogenase (E1), dihydrolipoamide acetyltransferase (E2) and lipoamide dehydrogenase (E3).</text>
</comment>
<dbReference type="SUPFAM" id="SSF47005">
    <property type="entry name" value="Peripheral subunit-binding domain of 2-oxo acid dehydrogenase complex"/>
    <property type="match status" value="1"/>
</dbReference>
<dbReference type="InterPro" id="IPR006256">
    <property type="entry name" value="AcTrfase_Pyrv_DH_cplx"/>
</dbReference>
<reference evidence="14" key="1">
    <citation type="journal article" date="2019" name="Int. J. Syst. Evol. Microbiol.">
        <title>The Global Catalogue of Microorganisms (GCM) 10K type strain sequencing project: providing services to taxonomists for standard genome sequencing and annotation.</title>
        <authorList>
            <consortium name="The Broad Institute Genomics Platform"/>
            <consortium name="The Broad Institute Genome Sequencing Center for Infectious Disease"/>
            <person name="Wu L."/>
            <person name="Ma J."/>
        </authorList>
    </citation>
    <scope>NUCLEOTIDE SEQUENCE [LARGE SCALE GENOMIC DNA]</scope>
    <source>
        <strain evidence="14">CECT 7069</strain>
    </source>
</reference>
<dbReference type="Pfam" id="PF00198">
    <property type="entry name" value="2-oxoacid_dh"/>
    <property type="match status" value="1"/>
</dbReference>
<feature type="compositionally biased region" description="Low complexity" evidence="10">
    <location>
        <begin position="187"/>
        <end position="197"/>
    </location>
</feature>
<comment type="catalytic activity">
    <reaction evidence="8 9">
        <text>N(6)-[(R)-dihydrolipoyl]-L-lysyl-[protein] + acetyl-CoA = N(6)-[(R)-S(8)-acetyldihydrolipoyl]-L-lysyl-[protein] + CoA</text>
        <dbReference type="Rhea" id="RHEA:17017"/>
        <dbReference type="Rhea" id="RHEA-COMP:10475"/>
        <dbReference type="Rhea" id="RHEA-COMP:10478"/>
        <dbReference type="ChEBI" id="CHEBI:57287"/>
        <dbReference type="ChEBI" id="CHEBI:57288"/>
        <dbReference type="ChEBI" id="CHEBI:83100"/>
        <dbReference type="ChEBI" id="CHEBI:83111"/>
        <dbReference type="EC" id="2.3.1.12"/>
    </reaction>
</comment>
<dbReference type="InterPro" id="IPR000089">
    <property type="entry name" value="Biotin_lipoyl"/>
</dbReference>
<dbReference type="GO" id="GO:0004742">
    <property type="term" value="F:dihydrolipoyllysine-residue acetyltransferase activity"/>
    <property type="evidence" value="ECO:0007669"/>
    <property type="project" value="UniProtKB-EC"/>
</dbReference>
<dbReference type="Gene3D" id="3.30.559.10">
    <property type="entry name" value="Chloramphenicol acetyltransferase-like domain"/>
    <property type="match status" value="1"/>
</dbReference>
<comment type="subunit">
    <text evidence="2 9">Forms a 24-polypeptide structural core with octahedral symmetry.</text>
</comment>
<dbReference type="InterPro" id="IPR001078">
    <property type="entry name" value="2-oxoacid_DH_actylTfrase"/>
</dbReference>
<evidence type="ECO:0000259" key="11">
    <source>
        <dbReference type="PROSITE" id="PS50968"/>
    </source>
</evidence>
<organism evidence="13 14">
    <name type="scientific">Methylobacterium adhaesivum</name>
    <dbReference type="NCBI Taxonomy" id="333297"/>
    <lineage>
        <taxon>Bacteria</taxon>
        <taxon>Pseudomonadati</taxon>
        <taxon>Pseudomonadota</taxon>
        <taxon>Alphaproteobacteria</taxon>
        <taxon>Hyphomicrobiales</taxon>
        <taxon>Methylobacteriaceae</taxon>
        <taxon>Methylobacterium</taxon>
    </lineage>
</organism>
<gene>
    <name evidence="13" type="primary">aceF</name>
    <name evidence="13" type="ORF">QWZ12_05800</name>
</gene>
<evidence type="ECO:0000256" key="6">
    <source>
        <dbReference type="ARBA" id="ARBA00023315"/>
    </source>
</evidence>
<dbReference type="InterPro" id="IPR004167">
    <property type="entry name" value="PSBD"/>
</dbReference>
<feature type="region of interest" description="Disordered" evidence="10">
    <location>
        <begin position="113"/>
        <end position="145"/>
    </location>
</feature>
<sequence>MTGRGSPREAPLHQGEYAVGIAINIPDIGDFKDIPIIEIHVKEGDTIGPDDPLVSLESDKATMDVPSPSAGVVERILVKLGDKVSEGSPLLVFKGEGGTAAAEKAAEAPAGADSAALLAKQEPAPSAAPAAATPAPASNLPDFSQVHASPGVRRLARELGLDLTAIKGTGEKGRVTKEDVKGHLTRSAAPAPGASGTAAFTGGGMGIPEIPAVDFSKFGPTEIQPLSRIKKISGAHLHRSWLNVPLVTHQDEADITETDQYRKELDTAGKELKDKGYRVTLLAFLIKAAVSALRKHPEFNASLSPEKDALILKHYYNIGVAVDTPDGLVVPVIKDADRKGLIEISRDLGAISAKARDGKLGAADMQGATFSISSLGGIGGTAFTPLVNAPEVAILGVARSKMAPVWNGTAFEPRLMLPLSLSYDHRVIDGALAARFARHLAHVLEDVRRLVV</sequence>
<dbReference type="NCBIfam" id="TIGR01348">
    <property type="entry name" value="PDHac_trf_long"/>
    <property type="match status" value="1"/>
</dbReference>
<dbReference type="PANTHER" id="PTHR43178:SF2">
    <property type="entry name" value="DIHYDROLIPOYLLYSINE-RESIDUE ACETYLTRANSFERASE COMPONENT OF PYRUVATE DEHYDROGENASE COMPLEX"/>
    <property type="match status" value="1"/>
</dbReference>
<evidence type="ECO:0000256" key="3">
    <source>
        <dbReference type="ARBA" id="ARBA00022679"/>
    </source>
</evidence>
<dbReference type="PROSITE" id="PS50968">
    <property type="entry name" value="BIOTINYL_LIPOYL"/>
    <property type="match status" value="1"/>
</dbReference>
<dbReference type="InterPro" id="IPR003016">
    <property type="entry name" value="2-oxoA_DH_lipoyl-BS"/>
</dbReference>
<dbReference type="Gene3D" id="4.10.320.10">
    <property type="entry name" value="E3-binding domain"/>
    <property type="match status" value="1"/>
</dbReference>
<dbReference type="CDD" id="cd06849">
    <property type="entry name" value="lipoyl_domain"/>
    <property type="match status" value="1"/>
</dbReference>
<feature type="domain" description="Peripheral subunit-binding (PSBD)" evidence="12">
    <location>
        <begin position="147"/>
        <end position="184"/>
    </location>
</feature>